<evidence type="ECO:0000313" key="2">
    <source>
        <dbReference type="Proteomes" id="UP000007151"/>
    </source>
</evidence>
<dbReference type="KEGG" id="dpl:KGM_215729"/>
<protein>
    <submittedName>
        <fullName evidence="1">Uncharacterized protein</fullName>
    </submittedName>
</protein>
<comment type="caution">
    <text evidence="1">The sequence shown here is derived from an EMBL/GenBank/DDBJ whole genome shotgun (WGS) entry which is preliminary data.</text>
</comment>
<gene>
    <name evidence="1" type="ORF">KGM_215729</name>
</gene>
<evidence type="ECO:0000313" key="1">
    <source>
        <dbReference type="EMBL" id="OWR45803.1"/>
    </source>
</evidence>
<keyword evidence="2" id="KW-1185">Reference proteome</keyword>
<dbReference type="EMBL" id="AGBW02012011">
    <property type="protein sequence ID" value="OWR45803.1"/>
    <property type="molecule type" value="Genomic_DNA"/>
</dbReference>
<dbReference type="InParanoid" id="A0A212EWE5"/>
<dbReference type="Proteomes" id="UP000007151">
    <property type="component" value="Unassembled WGS sequence"/>
</dbReference>
<accession>A0A212EWE5</accession>
<sequence>MISKKRSSVLVRMVQVELGCLREDEPELGLGMGSSDHEIDKEHLLYCSGVLVKSSYSMGNMSICFDTSALVESIVAKPGMQCDVLDERQLKKRLSVENSKDSYFNIHKSVQESYAAMYCSKELAPNVLINMNCACGAPALRATYSLSSDASSSASRVTTHGSRLTDGRCHGINDKMDGRSHPEIFYNFIS</sequence>
<dbReference type="AlphaFoldDB" id="A0A212EWE5"/>
<reference evidence="1 2" key="1">
    <citation type="journal article" date="2011" name="Cell">
        <title>The monarch butterfly genome yields insights into long-distance migration.</title>
        <authorList>
            <person name="Zhan S."/>
            <person name="Merlin C."/>
            <person name="Boore J.L."/>
            <person name="Reppert S.M."/>
        </authorList>
    </citation>
    <scope>NUCLEOTIDE SEQUENCE [LARGE SCALE GENOMIC DNA]</scope>
    <source>
        <strain evidence="1">F-2</strain>
    </source>
</reference>
<proteinExistence type="predicted"/>
<name>A0A212EWE5_DANPL</name>
<organism evidence="1 2">
    <name type="scientific">Danaus plexippus plexippus</name>
    <dbReference type="NCBI Taxonomy" id="278856"/>
    <lineage>
        <taxon>Eukaryota</taxon>
        <taxon>Metazoa</taxon>
        <taxon>Ecdysozoa</taxon>
        <taxon>Arthropoda</taxon>
        <taxon>Hexapoda</taxon>
        <taxon>Insecta</taxon>
        <taxon>Pterygota</taxon>
        <taxon>Neoptera</taxon>
        <taxon>Endopterygota</taxon>
        <taxon>Lepidoptera</taxon>
        <taxon>Glossata</taxon>
        <taxon>Ditrysia</taxon>
        <taxon>Papilionoidea</taxon>
        <taxon>Nymphalidae</taxon>
        <taxon>Danainae</taxon>
        <taxon>Danaini</taxon>
        <taxon>Danaina</taxon>
        <taxon>Danaus</taxon>
        <taxon>Danaus</taxon>
    </lineage>
</organism>